<evidence type="ECO:0000313" key="1">
    <source>
        <dbReference type="EMBL" id="GLH70142.1"/>
    </source>
</evidence>
<organism evidence="1 2">
    <name type="scientific">Geothrix rubra</name>
    <dbReference type="NCBI Taxonomy" id="2927977"/>
    <lineage>
        <taxon>Bacteria</taxon>
        <taxon>Pseudomonadati</taxon>
        <taxon>Acidobacteriota</taxon>
        <taxon>Holophagae</taxon>
        <taxon>Holophagales</taxon>
        <taxon>Holophagaceae</taxon>
        <taxon>Geothrix</taxon>
    </lineage>
</organism>
<dbReference type="EMBL" id="BSDD01000003">
    <property type="protein sequence ID" value="GLH70142.1"/>
    <property type="molecule type" value="Genomic_DNA"/>
</dbReference>
<name>A0ABQ5Q6C6_9BACT</name>
<dbReference type="RefSeq" id="WP_285724576.1">
    <property type="nucleotide sequence ID" value="NZ_BSDD01000003.1"/>
</dbReference>
<accession>A0ABQ5Q6C6</accession>
<gene>
    <name evidence="1" type="ORF">GETHPA_16750</name>
</gene>
<comment type="caution">
    <text evidence="1">The sequence shown here is derived from an EMBL/GenBank/DDBJ whole genome shotgun (WGS) entry which is preliminary data.</text>
</comment>
<keyword evidence="2" id="KW-1185">Reference proteome</keyword>
<evidence type="ECO:0000313" key="2">
    <source>
        <dbReference type="Proteomes" id="UP001165089"/>
    </source>
</evidence>
<evidence type="ECO:0008006" key="3">
    <source>
        <dbReference type="Google" id="ProtNLM"/>
    </source>
</evidence>
<protein>
    <recommendedName>
        <fullName evidence="3">Outer membrane protein beta-barrel domain-containing protein</fullName>
    </recommendedName>
</protein>
<proteinExistence type="predicted"/>
<sequence>MRCAPFLRIPILLLPFCLSVGLQAGEWEFGLLYADAQTEKGSLTSNGTFPTLPYAIVQNGISGTWSQGGVQVGYRLLQKGDWGLWIHGQYNEGLAHPAITHSGEYHTSVSTEAETFNGTGSIRSSRLSLGLARRFSFGEFGLSLGPRNSSLSVDGNTLNQTNGVFSSSHYSASHAYKDTFVAVSFTATQDQGTFRSFQKIAFGTGFGSTVPTVDPGPSDWKMREAYLAQFRPNREFWFTLGVRL</sequence>
<dbReference type="Proteomes" id="UP001165089">
    <property type="component" value="Unassembled WGS sequence"/>
</dbReference>
<reference evidence="1 2" key="1">
    <citation type="journal article" date="2023" name="Antonie Van Leeuwenhoek">
        <title>Mesoterricola silvestris gen. nov., sp. nov., Mesoterricola sediminis sp. nov., Geothrix oryzae sp. nov., Geothrix edaphica sp. nov., Geothrix rubra sp. nov., and Geothrix limicola sp. nov., six novel members of Acidobacteriota isolated from soils.</title>
        <authorList>
            <person name="Itoh H."/>
            <person name="Sugisawa Y."/>
            <person name="Mise K."/>
            <person name="Xu Z."/>
            <person name="Kuniyasu M."/>
            <person name="Ushijima N."/>
            <person name="Kawano K."/>
            <person name="Kobayashi E."/>
            <person name="Shiratori Y."/>
            <person name="Masuda Y."/>
            <person name="Senoo K."/>
        </authorList>
    </citation>
    <scope>NUCLEOTIDE SEQUENCE [LARGE SCALE GENOMIC DNA]</scope>
    <source>
        <strain evidence="1 2">Red803</strain>
    </source>
</reference>